<organism evidence="2 3">
    <name type="scientific">Actinoplanes regularis</name>
    <dbReference type="NCBI Taxonomy" id="52697"/>
    <lineage>
        <taxon>Bacteria</taxon>
        <taxon>Bacillati</taxon>
        <taxon>Actinomycetota</taxon>
        <taxon>Actinomycetes</taxon>
        <taxon>Micromonosporales</taxon>
        <taxon>Micromonosporaceae</taxon>
        <taxon>Actinoplanes</taxon>
    </lineage>
</organism>
<evidence type="ECO:0000313" key="3">
    <source>
        <dbReference type="Proteomes" id="UP000198415"/>
    </source>
</evidence>
<dbReference type="SUPFAM" id="SSF50118">
    <property type="entry name" value="Cell growth inhibitor/plasmid maintenance toxic component"/>
    <property type="match status" value="1"/>
</dbReference>
<dbReference type="Gene3D" id="2.30.30.440">
    <property type="entry name" value="Domain of unknown function DUF1918"/>
    <property type="match status" value="1"/>
</dbReference>
<dbReference type="RefSeq" id="WP_089299234.1">
    <property type="nucleotide sequence ID" value="NZ_BOMU01000135.1"/>
</dbReference>
<proteinExistence type="predicted"/>
<dbReference type="Proteomes" id="UP000198415">
    <property type="component" value="Unassembled WGS sequence"/>
</dbReference>
<protein>
    <recommendedName>
        <fullName evidence="1">DUF1918 domain-containing protein</fullName>
    </recommendedName>
</protein>
<evidence type="ECO:0000313" key="2">
    <source>
        <dbReference type="EMBL" id="SNT13027.1"/>
    </source>
</evidence>
<dbReference type="AlphaFoldDB" id="A0A239K3V5"/>
<dbReference type="EMBL" id="FZNR01000042">
    <property type="protein sequence ID" value="SNT13027.1"/>
    <property type="molecule type" value="Genomic_DNA"/>
</dbReference>
<dbReference type="OrthoDB" id="4828144at2"/>
<keyword evidence="3" id="KW-1185">Reference proteome</keyword>
<dbReference type="Pfam" id="PF08940">
    <property type="entry name" value="DUF1918"/>
    <property type="match status" value="1"/>
</dbReference>
<evidence type="ECO:0000259" key="1">
    <source>
        <dbReference type="Pfam" id="PF08940"/>
    </source>
</evidence>
<reference evidence="2 3" key="1">
    <citation type="submission" date="2017-06" db="EMBL/GenBank/DDBJ databases">
        <authorList>
            <person name="Kim H.J."/>
            <person name="Triplett B.A."/>
        </authorList>
    </citation>
    <scope>NUCLEOTIDE SEQUENCE [LARGE SCALE GENOMIC DNA]</scope>
    <source>
        <strain evidence="2 3">DSM 43151</strain>
    </source>
</reference>
<name>A0A239K3V5_9ACTN</name>
<sequence length="65" mass="7022">MIAHVGDRLVLKGIHVGDPHRVGIVTALPHSDGTPPYEVRWLDNDHTALVFPGPEAHLEAPTAAR</sequence>
<feature type="domain" description="DUF1918" evidence="1">
    <location>
        <begin position="1"/>
        <end position="57"/>
    </location>
</feature>
<accession>A0A239K3V5</accession>
<dbReference type="InterPro" id="IPR015035">
    <property type="entry name" value="DUF1918"/>
</dbReference>
<gene>
    <name evidence="2" type="ORF">SAMN06264365_14231</name>
</gene>